<evidence type="ECO:0008006" key="2">
    <source>
        <dbReference type="Google" id="ProtNLM"/>
    </source>
</evidence>
<protein>
    <recommendedName>
        <fullName evidence="2">YacP-like NYN domain protein</fullName>
    </recommendedName>
</protein>
<organism evidence="1">
    <name type="scientific">bioreactor metagenome</name>
    <dbReference type="NCBI Taxonomy" id="1076179"/>
    <lineage>
        <taxon>unclassified sequences</taxon>
        <taxon>metagenomes</taxon>
        <taxon>ecological metagenomes</taxon>
    </lineage>
</organism>
<dbReference type="AlphaFoldDB" id="A0A645A270"/>
<sequence length="157" mass="17357">MTLVIDGHNLVPRVPGLHLRDMDDETQLIQLVQQYCRLRRNSAELFFDGALPGMPAVKTGGLVHVHNVPKSMTADQAIINFLSAKGKNAKNFTLVSSDRRVQAEARSLGCAILSSDQFSAELVNTLSQIVEEKKKQDKPLSPAEVEDWLTLFGKSDK</sequence>
<dbReference type="InterPro" id="IPR010298">
    <property type="entry name" value="YacP-like"/>
</dbReference>
<proteinExistence type="predicted"/>
<accession>A0A645A270</accession>
<comment type="caution">
    <text evidence="1">The sequence shown here is derived from an EMBL/GenBank/DDBJ whole genome shotgun (WGS) entry which is preliminary data.</text>
</comment>
<name>A0A645A270_9ZZZZ</name>
<reference evidence="1" key="1">
    <citation type="submission" date="2019-08" db="EMBL/GenBank/DDBJ databases">
        <authorList>
            <person name="Kucharzyk K."/>
            <person name="Murdoch R.W."/>
            <person name="Higgins S."/>
            <person name="Loffler F."/>
        </authorList>
    </citation>
    <scope>NUCLEOTIDE SEQUENCE</scope>
</reference>
<dbReference type="Pfam" id="PF05991">
    <property type="entry name" value="NYN_YacP"/>
    <property type="match status" value="1"/>
</dbReference>
<gene>
    <name evidence="1" type="ORF">SDC9_94009</name>
</gene>
<evidence type="ECO:0000313" key="1">
    <source>
        <dbReference type="EMBL" id="MPM47300.1"/>
    </source>
</evidence>
<dbReference type="EMBL" id="VSSQ01011626">
    <property type="protein sequence ID" value="MPM47300.1"/>
    <property type="molecule type" value="Genomic_DNA"/>
</dbReference>